<evidence type="ECO:0000259" key="2">
    <source>
        <dbReference type="Pfam" id="PF13873"/>
    </source>
</evidence>
<feature type="compositionally biased region" description="Low complexity" evidence="1">
    <location>
        <begin position="310"/>
        <end position="319"/>
    </location>
</feature>
<dbReference type="EMBL" id="UYJE01003326">
    <property type="protein sequence ID" value="VDI18289.1"/>
    <property type="molecule type" value="Genomic_DNA"/>
</dbReference>
<name>A0A8B6DGG5_MYTGA</name>
<feature type="region of interest" description="Disordered" evidence="1">
    <location>
        <begin position="287"/>
        <end position="319"/>
    </location>
</feature>
<protein>
    <recommendedName>
        <fullName evidence="2">Myb/SANT-like DNA-binding domain-containing protein</fullName>
    </recommendedName>
</protein>
<dbReference type="InterPro" id="IPR028002">
    <property type="entry name" value="Myb_DNA-bind_5"/>
</dbReference>
<dbReference type="Pfam" id="PF13873">
    <property type="entry name" value="Myb_DNA-bind_5"/>
    <property type="match status" value="1"/>
</dbReference>
<sequence length="413" mass="45751">MANERKRKPNWTESELNALTDGIATNIRLIKGKFSMTVSNDAKTKCYAEITNSVNSVNPSAIKRDVADIKKKWQDIQSLAKKKESASLQVVKKTGGGPPPDDTLKSWEKNIIGTFTKTMLEGIEGGFDTSDTSDTSVEISCGSGCSGAVGGQPKSNEDHGYLERVHGPIATLIPARYHQFIDGQTLKSYVASNERDAQIFKRKVGPADIPVITKKPSNKVYAQITDNLTDSGKDAINDINPNLFNLLIDWCPNFESFVCSKPVPDSISENAFFLCVAQQDNLIQPVDEMPVDRNPTDDLNEDVGSQAETSSSSANSSFASNGKKRAAISKENASSESERYFILKASKIQKVEEYRAQKLKIMEQMLEMQRRSTVALEAIRASQHREQQYGIDLQCLSPVIKFSESYFDFFLVF</sequence>
<dbReference type="PANTHER" id="PTHR23098">
    <property type="entry name" value="AGAP001331-PA-RELATED"/>
    <property type="match status" value="1"/>
</dbReference>
<evidence type="ECO:0000313" key="3">
    <source>
        <dbReference type="EMBL" id="VDI18289.1"/>
    </source>
</evidence>
<keyword evidence="4" id="KW-1185">Reference proteome</keyword>
<reference evidence="3" key="1">
    <citation type="submission" date="2018-11" db="EMBL/GenBank/DDBJ databases">
        <authorList>
            <person name="Alioto T."/>
            <person name="Alioto T."/>
        </authorList>
    </citation>
    <scope>NUCLEOTIDE SEQUENCE</scope>
</reference>
<dbReference type="PANTHER" id="PTHR23098:SF16">
    <property type="entry name" value="REGULATORY PROTEIN ZESTE"/>
    <property type="match status" value="1"/>
</dbReference>
<dbReference type="OrthoDB" id="6158140at2759"/>
<dbReference type="Proteomes" id="UP000596742">
    <property type="component" value="Unassembled WGS sequence"/>
</dbReference>
<accession>A0A8B6DGG5</accession>
<feature type="domain" description="Myb/SANT-like DNA-binding" evidence="2">
    <location>
        <begin position="7"/>
        <end position="83"/>
    </location>
</feature>
<gene>
    <name evidence="3" type="ORF">MGAL_10B083135</name>
</gene>
<dbReference type="AlphaFoldDB" id="A0A8B6DGG5"/>
<proteinExistence type="predicted"/>
<evidence type="ECO:0000256" key="1">
    <source>
        <dbReference type="SAM" id="MobiDB-lite"/>
    </source>
</evidence>
<evidence type="ECO:0000313" key="4">
    <source>
        <dbReference type="Proteomes" id="UP000596742"/>
    </source>
</evidence>
<dbReference type="GO" id="GO:0005634">
    <property type="term" value="C:nucleus"/>
    <property type="evidence" value="ECO:0007669"/>
    <property type="project" value="TreeGrafter"/>
</dbReference>
<comment type="caution">
    <text evidence="3">The sequence shown here is derived from an EMBL/GenBank/DDBJ whole genome shotgun (WGS) entry which is preliminary data.</text>
</comment>
<organism evidence="3 4">
    <name type="scientific">Mytilus galloprovincialis</name>
    <name type="common">Mediterranean mussel</name>
    <dbReference type="NCBI Taxonomy" id="29158"/>
    <lineage>
        <taxon>Eukaryota</taxon>
        <taxon>Metazoa</taxon>
        <taxon>Spiralia</taxon>
        <taxon>Lophotrochozoa</taxon>
        <taxon>Mollusca</taxon>
        <taxon>Bivalvia</taxon>
        <taxon>Autobranchia</taxon>
        <taxon>Pteriomorphia</taxon>
        <taxon>Mytilida</taxon>
        <taxon>Mytiloidea</taxon>
        <taxon>Mytilidae</taxon>
        <taxon>Mytilinae</taxon>
        <taxon>Mytilus</taxon>
    </lineage>
</organism>